<dbReference type="AlphaFoldDB" id="A0A8H5H8U9"/>
<organism evidence="7 8">
    <name type="scientific">Tricholomella constricta</name>
    <dbReference type="NCBI Taxonomy" id="117010"/>
    <lineage>
        <taxon>Eukaryota</taxon>
        <taxon>Fungi</taxon>
        <taxon>Dikarya</taxon>
        <taxon>Basidiomycota</taxon>
        <taxon>Agaricomycotina</taxon>
        <taxon>Agaricomycetes</taxon>
        <taxon>Agaricomycetidae</taxon>
        <taxon>Agaricales</taxon>
        <taxon>Tricholomatineae</taxon>
        <taxon>Lyophyllaceae</taxon>
        <taxon>Tricholomella</taxon>
    </lineage>
</organism>
<evidence type="ECO:0000313" key="7">
    <source>
        <dbReference type="EMBL" id="KAF5378844.1"/>
    </source>
</evidence>
<evidence type="ECO:0000256" key="6">
    <source>
        <dbReference type="SAM" id="MobiDB-lite"/>
    </source>
</evidence>
<dbReference type="PANTHER" id="PTHR13522">
    <property type="entry name" value="U6 SNRNA PHOSPHODIESTERASE 1"/>
    <property type="match status" value="1"/>
</dbReference>
<evidence type="ECO:0000256" key="3">
    <source>
        <dbReference type="ARBA" id="ARBA00023239"/>
    </source>
</evidence>
<sequence length="302" mass="32861">MQPPSLVAYSSEDDDDDQPPPPKRRKLPPLPASLLPQVPIDDPSKHQGRTRTTPHVEGQFAAYIYVSLFVDPNSRLYALIDDILRDARKTVPSLCEIALQDGGKELHVSLSRPTYLRAHQREHLKRAVKAVAKQYSPFTASFAALSDLTNDERTRTFITMEVGAGHAELRAMADALTPTLKSIRQKEFYTDPRFHASIAWALLDSPSPSPPPASSPPLNLQSPSSSQTPPSHSTPPPLAIPPPLQPTFSTIPHLPPSLIPSLNASHAPTLSSPSIGSFHVDTVNVKIGKQIFSWGLSGAPLE</sequence>
<comment type="similarity">
    <text evidence="5">Belongs to the 2H phosphoesterase superfamily. USB1 family.</text>
</comment>
<feature type="compositionally biased region" description="Pro residues" evidence="6">
    <location>
        <begin position="232"/>
        <end position="245"/>
    </location>
</feature>
<dbReference type="GO" id="GO:1990838">
    <property type="term" value="F:poly(U)-specific exoribonuclease activity, producing 3' uridine cyclic phosphate ends"/>
    <property type="evidence" value="ECO:0007669"/>
    <property type="project" value="UniProtKB-UniRule"/>
</dbReference>
<dbReference type="EC" id="3.1.4.-" evidence="5"/>
<dbReference type="PANTHER" id="PTHR13522:SF3">
    <property type="entry name" value="U6 SNRNA PHOSPHODIESTERASE 1"/>
    <property type="match status" value="1"/>
</dbReference>
<proteinExistence type="inferred from homology"/>
<evidence type="ECO:0000256" key="4">
    <source>
        <dbReference type="ARBA" id="ARBA00023242"/>
    </source>
</evidence>
<keyword evidence="4 5" id="KW-0539">Nucleus</keyword>
<comment type="subcellular location">
    <subcellularLocation>
        <location evidence="5">Nucleus</location>
    </subcellularLocation>
</comment>
<dbReference type="GO" id="GO:0016829">
    <property type="term" value="F:lyase activity"/>
    <property type="evidence" value="ECO:0007669"/>
    <property type="project" value="UniProtKB-KW"/>
</dbReference>
<protein>
    <recommendedName>
        <fullName evidence="5">U6 snRNA phosphodiesterase</fullName>
        <ecNumber evidence="5">3.1.4.-</ecNumber>
    </recommendedName>
</protein>
<feature type="active site" description="Proton donor/acceptor" evidence="5">
    <location>
        <position position="195"/>
    </location>
</feature>
<feature type="compositionally biased region" description="Low complexity" evidence="6">
    <location>
        <begin position="216"/>
        <end position="231"/>
    </location>
</feature>
<feature type="region of interest" description="Disordered" evidence="6">
    <location>
        <begin position="1"/>
        <end position="52"/>
    </location>
</feature>
<evidence type="ECO:0000256" key="1">
    <source>
        <dbReference type="ARBA" id="ARBA00022722"/>
    </source>
</evidence>
<dbReference type="Pfam" id="PF09749">
    <property type="entry name" value="HVSL"/>
    <property type="match status" value="1"/>
</dbReference>
<keyword evidence="1 5" id="KW-0540">Nuclease</keyword>
<evidence type="ECO:0000256" key="2">
    <source>
        <dbReference type="ARBA" id="ARBA00022801"/>
    </source>
</evidence>
<dbReference type="GO" id="GO:0005634">
    <property type="term" value="C:nucleus"/>
    <property type="evidence" value="ECO:0007669"/>
    <property type="project" value="UniProtKB-SubCell"/>
</dbReference>
<dbReference type="Gene3D" id="3.90.1140.10">
    <property type="entry name" value="Cyclic phosphodiesterase"/>
    <property type="match status" value="1"/>
</dbReference>
<dbReference type="GO" id="GO:0034477">
    <property type="term" value="P:U6 snRNA 3'-end processing"/>
    <property type="evidence" value="ECO:0007669"/>
    <property type="project" value="UniProtKB-UniRule"/>
</dbReference>
<evidence type="ECO:0000313" key="8">
    <source>
        <dbReference type="Proteomes" id="UP000565441"/>
    </source>
</evidence>
<name>A0A8H5H8U9_9AGAR</name>
<dbReference type="InterPro" id="IPR027521">
    <property type="entry name" value="Usb1"/>
</dbReference>
<dbReference type="EMBL" id="JAACJP010000018">
    <property type="protein sequence ID" value="KAF5378844.1"/>
    <property type="molecule type" value="Genomic_DNA"/>
</dbReference>
<dbReference type="Proteomes" id="UP000565441">
    <property type="component" value="Unassembled WGS sequence"/>
</dbReference>
<keyword evidence="2 5" id="KW-0378">Hydrolase</keyword>
<feature type="region of interest" description="Disordered" evidence="6">
    <location>
        <begin position="206"/>
        <end position="252"/>
    </location>
</feature>
<comment type="caution">
    <text evidence="7">The sequence shown here is derived from an EMBL/GenBank/DDBJ whole genome shotgun (WGS) entry which is preliminary data.</text>
</comment>
<evidence type="ECO:0000256" key="5">
    <source>
        <dbReference type="HAMAP-Rule" id="MF_03040"/>
    </source>
</evidence>
<accession>A0A8H5H8U9</accession>
<dbReference type="OrthoDB" id="49151at2759"/>
<dbReference type="HAMAP" id="MF_03040">
    <property type="entry name" value="USB1"/>
    <property type="match status" value="1"/>
</dbReference>
<keyword evidence="3" id="KW-0456">Lyase</keyword>
<comment type="function">
    <text evidence="5">Phosphodiesterase responsible for the U6 snRNA 3' end processing. Acts as an exoribonuclease (RNase) responsible for trimming the poly(U) tract of the last nucleotides in the pre-U6 snRNA molecule, leading to the formation of mature U6 snRNA.</text>
</comment>
<feature type="active site" description="Proton donor/acceptor" evidence="5">
    <location>
        <position position="107"/>
    </location>
</feature>
<keyword evidence="8" id="KW-1185">Reference proteome</keyword>
<gene>
    <name evidence="5" type="primary">USB1</name>
    <name evidence="7" type="ORF">D9615_006961</name>
</gene>
<reference evidence="7 8" key="1">
    <citation type="journal article" date="2020" name="ISME J.">
        <title>Uncovering the hidden diversity of litter-decomposition mechanisms in mushroom-forming fungi.</title>
        <authorList>
            <person name="Floudas D."/>
            <person name="Bentzer J."/>
            <person name="Ahren D."/>
            <person name="Johansson T."/>
            <person name="Persson P."/>
            <person name="Tunlid A."/>
        </authorList>
    </citation>
    <scope>NUCLEOTIDE SEQUENCE [LARGE SCALE GENOMIC DNA]</scope>
    <source>
        <strain evidence="7 8">CBS 661.87</strain>
    </source>
</reference>